<dbReference type="GO" id="GO:0008270">
    <property type="term" value="F:zinc ion binding"/>
    <property type="evidence" value="ECO:0007669"/>
    <property type="project" value="InterPro"/>
</dbReference>
<dbReference type="AlphaFoldDB" id="A0A0F9B522"/>
<name>A0A0F9B522_9ZZZZ</name>
<protein>
    <recommendedName>
        <fullName evidence="2">SWIM-type domain-containing protein</fullName>
    </recommendedName>
</protein>
<comment type="caution">
    <text evidence="3">The sequence shown here is derived from an EMBL/GenBank/DDBJ whole genome shotgun (WGS) entry which is preliminary data.</text>
</comment>
<evidence type="ECO:0000256" key="1">
    <source>
        <dbReference type="SAM" id="MobiDB-lite"/>
    </source>
</evidence>
<accession>A0A0F9B522</accession>
<dbReference type="InterPro" id="IPR007527">
    <property type="entry name" value="Znf_SWIM"/>
</dbReference>
<feature type="region of interest" description="Disordered" evidence="1">
    <location>
        <begin position="52"/>
        <end position="79"/>
    </location>
</feature>
<gene>
    <name evidence="3" type="ORF">LCGC14_2770420</name>
</gene>
<dbReference type="EMBL" id="LAZR01051176">
    <property type="protein sequence ID" value="KKK85724.1"/>
    <property type="molecule type" value="Genomic_DNA"/>
</dbReference>
<feature type="domain" description="SWIM-type" evidence="2">
    <location>
        <begin position="13"/>
        <end position="48"/>
    </location>
</feature>
<evidence type="ECO:0000313" key="3">
    <source>
        <dbReference type="EMBL" id="KKK85724.1"/>
    </source>
</evidence>
<reference evidence="3" key="1">
    <citation type="journal article" date="2015" name="Nature">
        <title>Complex archaea that bridge the gap between prokaryotes and eukaryotes.</title>
        <authorList>
            <person name="Spang A."/>
            <person name="Saw J.H."/>
            <person name="Jorgensen S.L."/>
            <person name="Zaremba-Niedzwiedzka K."/>
            <person name="Martijn J."/>
            <person name="Lind A.E."/>
            <person name="van Eijk R."/>
            <person name="Schleper C."/>
            <person name="Guy L."/>
            <person name="Ettema T.J."/>
        </authorList>
    </citation>
    <scope>NUCLEOTIDE SEQUENCE</scope>
</reference>
<organism evidence="3">
    <name type="scientific">marine sediment metagenome</name>
    <dbReference type="NCBI Taxonomy" id="412755"/>
    <lineage>
        <taxon>unclassified sequences</taxon>
        <taxon>metagenomes</taxon>
        <taxon>ecological metagenomes</taxon>
    </lineage>
</organism>
<sequence>MKIEIILAWHGGYVQTIDVNNTILCTCKQEKRPDLHCPHIYKIIAGIQYSTQKQHHTSSKREPGSLAGTRLTHSSEDEQ</sequence>
<proteinExistence type="predicted"/>
<dbReference type="PROSITE" id="PS50966">
    <property type="entry name" value="ZF_SWIM"/>
    <property type="match status" value="1"/>
</dbReference>
<evidence type="ECO:0000259" key="2">
    <source>
        <dbReference type="PROSITE" id="PS50966"/>
    </source>
</evidence>